<accession>A0A8R7P058</accession>
<dbReference type="Gramene" id="TuG1812G0100002503.01.T03">
    <property type="protein sequence ID" value="TuG1812G0100002503.01.T03.cds246384"/>
    <property type="gene ID" value="TuG1812G0100002503.01"/>
</dbReference>
<gene>
    <name evidence="2" type="primary">LOC125513316</name>
</gene>
<reference evidence="2" key="3">
    <citation type="submission" date="2022-06" db="UniProtKB">
        <authorList>
            <consortium name="EnsemblPlants"/>
        </authorList>
    </citation>
    <scope>IDENTIFICATION</scope>
</reference>
<sequence length="197" mass="21262">MHVQQLVVVSTQGSALLLGPNPPAFCSTAYACPATIRHRPAHSRLVSQSSGWAPGRKIQYSAARTPLIQQFILSRVRSCDELQGAVRVPGAQDRVPRGGVLEPRLLRGAGGVRGRRRRRGAGGPHGVAGAGRRQVDEDEGVVGLRLAPRLQPPPPGALLHPHPQRVRQDARRQQGHPGQLEAQHLLPLLRPVQLNPP</sequence>
<keyword evidence="3" id="KW-1185">Reference proteome</keyword>
<reference evidence="3" key="1">
    <citation type="journal article" date="2013" name="Nature">
        <title>Draft genome of the wheat A-genome progenitor Triticum urartu.</title>
        <authorList>
            <person name="Ling H.Q."/>
            <person name="Zhao S."/>
            <person name="Liu D."/>
            <person name="Wang J."/>
            <person name="Sun H."/>
            <person name="Zhang C."/>
            <person name="Fan H."/>
            <person name="Li D."/>
            <person name="Dong L."/>
            <person name="Tao Y."/>
            <person name="Gao C."/>
            <person name="Wu H."/>
            <person name="Li Y."/>
            <person name="Cui Y."/>
            <person name="Guo X."/>
            <person name="Zheng S."/>
            <person name="Wang B."/>
            <person name="Yu K."/>
            <person name="Liang Q."/>
            <person name="Yang W."/>
            <person name="Lou X."/>
            <person name="Chen J."/>
            <person name="Feng M."/>
            <person name="Jian J."/>
            <person name="Zhang X."/>
            <person name="Luo G."/>
            <person name="Jiang Y."/>
            <person name="Liu J."/>
            <person name="Wang Z."/>
            <person name="Sha Y."/>
            <person name="Zhang B."/>
            <person name="Wu H."/>
            <person name="Tang D."/>
            <person name="Shen Q."/>
            <person name="Xue P."/>
            <person name="Zou S."/>
            <person name="Wang X."/>
            <person name="Liu X."/>
            <person name="Wang F."/>
            <person name="Yang Y."/>
            <person name="An X."/>
            <person name="Dong Z."/>
            <person name="Zhang K."/>
            <person name="Zhang X."/>
            <person name="Luo M.C."/>
            <person name="Dvorak J."/>
            <person name="Tong Y."/>
            <person name="Wang J."/>
            <person name="Yang H."/>
            <person name="Li Z."/>
            <person name="Wang D."/>
            <person name="Zhang A."/>
            <person name="Wang J."/>
        </authorList>
    </citation>
    <scope>NUCLEOTIDE SEQUENCE</scope>
    <source>
        <strain evidence="3">cv. G1812</strain>
    </source>
</reference>
<protein>
    <submittedName>
        <fullName evidence="2">Uncharacterized protein</fullName>
    </submittedName>
</protein>
<evidence type="ECO:0000313" key="3">
    <source>
        <dbReference type="Proteomes" id="UP000015106"/>
    </source>
</evidence>
<dbReference type="EnsemblPlants" id="TuG1812G0100002503.01.T03">
    <property type="protein sequence ID" value="TuG1812G0100002503.01.T03.cds246384"/>
    <property type="gene ID" value="TuG1812G0100002503.01"/>
</dbReference>
<name>A0A8R7P058_TRIUA</name>
<reference evidence="2" key="2">
    <citation type="submission" date="2018-03" db="EMBL/GenBank/DDBJ databases">
        <title>The Triticum urartu genome reveals the dynamic nature of wheat genome evolution.</title>
        <authorList>
            <person name="Ling H."/>
            <person name="Ma B."/>
            <person name="Shi X."/>
            <person name="Liu H."/>
            <person name="Dong L."/>
            <person name="Sun H."/>
            <person name="Cao Y."/>
            <person name="Gao Q."/>
            <person name="Zheng S."/>
            <person name="Li Y."/>
            <person name="Yu Y."/>
            <person name="Du H."/>
            <person name="Qi M."/>
            <person name="Li Y."/>
            <person name="Yu H."/>
            <person name="Cui Y."/>
            <person name="Wang N."/>
            <person name="Chen C."/>
            <person name="Wu H."/>
            <person name="Zhao Y."/>
            <person name="Zhang J."/>
            <person name="Li Y."/>
            <person name="Zhou W."/>
            <person name="Zhang B."/>
            <person name="Hu W."/>
            <person name="Eijk M."/>
            <person name="Tang J."/>
            <person name="Witsenboer H."/>
            <person name="Zhao S."/>
            <person name="Li Z."/>
            <person name="Zhang A."/>
            <person name="Wang D."/>
            <person name="Liang C."/>
        </authorList>
    </citation>
    <scope>NUCLEOTIDE SEQUENCE [LARGE SCALE GENOMIC DNA]</scope>
    <source>
        <strain evidence="2">cv. G1812</strain>
    </source>
</reference>
<dbReference type="AlphaFoldDB" id="A0A8R7P058"/>
<evidence type="ECO:0000313" key="2">
    <source>
        <dbReference type="EnsemblPlants" id="TuG1812G0100002503.01.T03.cds246384"/>
    </source>
</evidence>
<evidence type="ECO:0000256" key="1">
    <source>
        <dbReference type="SAM" id="MobiDB-lite"/>
    </source>
</evidence>
<organism evidence="2 3">
    <name type="scientific">Triticum urartu</name>
    <name type="common">Red wild einkorn</name>
    <name type="synonym">Crithodium urartu</name>
    <dbReference type="NCBI Taxonomy" id="4572"/>
    <lineage>
        <taxon>Eukaryota</taxon>
        <taxon>Viridiplantae</taxon>
        <taxon>Streptophyta</taxon>
        <taxon>Embryophyta</taxon>
        <taxon>Tracheophyta</taxon>
        <taxon>Spermatophyta</taxon>
        <taxon>Magnoliopsida</taxon>
        <taxon>Liliopsida</taxon>
        <taxon>Poales</taxon>
        <taxon>Poaceae</taxon>
        <taxon>BOP clade</taxon>
        <taxon>Pooideae</taxon>
        <taxon>Triticodae</taxon>
        <taxon>Triticeae</taxon>
        <taxon>Triticinae</taxon>
        <taxon>Triticum</taxon>
    </lineage>
</organism>
<feature type="region of interest" description="Disordered" evidence="1">
    <location>
        <begin position="107"/>
        <end position="184"/>
    </location>
</feature>
<dbReference type="Proteomes" id="UP000015106">
    <property type="component" value="Chromosome 1"/>
</dbReference>
<proteinExistence type="predicted"/>